<protein>
    <submittedName>
        <fullName evidence="1">Uncharacterized protein</fullName>
    </submittedName>
</protein>
<evidence type="ECO:0000313" key="2">
    <source>
        <dbReference type="Proteomes" id="UP001054252"/>
    </source>
</evidence>
<proteinExistence type="predicted"/>
<reference evidence="1 2" key="1">
    <citation type="journal article" date="2021" name="Commun. Biol.">
        <title>The genome of Shorea leprosula (Dipterocarpaceae) highlights the ecological relevance of drought in aseasonal tropical rainforests.</title>
        <authorList>
            <person name="Ng K.K.S."/>
            <person name="Kobayashi M.J."/>
            <person name="Fawcett J.A."/>
            <person name="Hatakeyama M."/>
            <person name="Paape T."/>
            <person name="Ng C.H."/>
            <person name="Ang C.C."/>
            <person name="Tnah L.H."/>
            <person name="Lee C.T."/>
            <person name="Nishiyama T."/>
            <person name="Sese J."/>
            <person name="O'Brien M.J."/>
            <person name="Copetti D."/>
            <person name="Mohd Noor M.I."/>
            <person name="Ong R.C."/>
            <person name="Putra M."/>
            <person name="Sireger I.Z."/>
            <person name="Indrioko S."/>
            <person name="Kosugi Y."/>
            <person name="Izuno A."/>
            <person name="Isagi Y."/>
            <person name="Lee S.L."/>
            <person name="Shimizu K.K."/>
        </authorList>
    </citation>
    <scope>NUCLEOTIDE SEQUENCE [LARGE SCALE GENOMIC DNA]</scope>
    <source>
        <strain evidence="1">214</strain>
    </source>
</reference>
<dbReference type="EMBL" id="BPVZ01000041">
    <property type="protein sequence ID" value="GKV14369.1"/>
    <property type="molecule type" value="Genomic_DNA"/>
</dbReference>
<sequence>MDTSLVLRQWQTMGIPCAYACPLLSFLARHWWLLKLYLNLDYDLVDLKVPAKVCFPRLKVLCIRVPFSNDVTVNYSLVFVDVQFLAKAIIVHDCSSLCPMVYDATLTLRFNMVPIPPLRNMTHLTITGLDYFCGSPCFKYFLAHCNVLETLAIEVLPRVFDIDIEV</sequence>
<keyword evidence="2" id="KW-1185">Reference proteome</keyword>
<name>A0AAV5JSJ8_9ROSI</name>
<comment type="caution">
    <text evidence="1">The sequence shown here is derived from an EMBL/GenBank/DDBJ whole genome shotgun (WGS) entry which is preliminary data.</text>
</comment>
<organism evidence="1 2">
    <name type="scientific">Rubroshorea leprosula</name>
    <dbReference type="NCBI Taxonomy" id="152421"/>
    <lineage>
        <taxon>Eukaryota</taxon>
        <taxon>Viridiplantae</taxon>
        <taxon>Streptophyta</taxon>
        <taxon>Embryophyta</taxon>
        <taxon>Tracheophyta</taxon>
        <taxon>Spermatophyta</taxon>
        <taxon>Magnoliopsida</taxon>
        <taxon>eudicotyledons</taxon>
        <taxon>Gunneridae</taxon>
        <taxon>Pentapetalae</taxon>
        <taxon>rosids</taxon>
        <taxon>malvids</taxon>
        <taxon>Malvales</taxon>
        <taxon>Dipterocarpaceae</taxon>
        <taxon>Rubroshorea</taxon>
    </lineage>
</organism>
<dbReference type="AlphaFoldDB" id="A0AAV5JSJ8"/>
<evidence type="ECO:0000313" key="1">
    <source>
        <dbReference type="EMBL" id="GKV14369.1"/>
    </source>
</evidence>
<accession>A0AAV5JSJ8</accession>
<dbReference type="Proteomes" id="UP001054252">
    <property type="component" value="Unassembled WGS sequence"/>
</dbReference>
<gene>
    <name evidence="1" type="ORF">SLEP1_g25263</name>
</gene>